<reference evidence="2" key="1">
    <citation type="submission" date="2021-01" db="EMBL/GenBank/DDBJ databases">
        <authorList>
            <consortium name="Genoscope - CEA"/>
            <person name="William W."/>
        </authorList>
    </citation>
    <scope>NUCLEOTIDE SEQUENCE</scope>
</reference>
<organism evidence="2 3">
    <name type="scientific">Paramecium octaurelia</name>
    <dbReference type="NCBI Taxonomy" id="43137"/>
    <lineage>
        <taxon>Eukaryota</taxon>
        <taxon>Sar</taxon>
        <taxon>Alveolata</taxon>
        <taxon>Ciliophora</taxon>
        <taxon>Intramacronucleata</taxon>
        <taxon>Oligohymenophorea</taxon>
        <taxon>Peniculida</taxon>
        <taxon>Parameciidae</taxon>
        <taxon>Paramecium</taxon>
    </lineage>
</organism>
<feature type="chain" id="PRO_5035738545" evidence="1">
    <location>
        <begin position="18"/>
        <end position="165"/>
    </location>
</feature>
<keyword evidence="1" id="KW-0732">Signal</keyword>
<comment type="caution">
    <text evidence="2">The sequence shown here is derived from an EMBL/GenBank/DDBJ whole genome shotgun (WGS) entry which is preliminary data.</text>
</comment>
<evidence type="ECO:0000256" key="1">
    <source>
        <dbReference type="SAM" id="SignalP"/>
    </source>
</evidence>
<protein>
    <submittedName>
        <fullName evidence="2">Uncharacterized protein</fullName>
    </submittedName>
</protein>
<gene>
    <name evidence="2" type="ORF">POCTA_138.1.T0550276</name>
</gene>
<dbReference type="Proteomes" id="UP000683925">
    <property type="component" value="Unassembled WGS sequence"/>
</dbReference>
<evidence type="ECO:0000313" key="2">
    <source>
        <dbReference type="EMBL" id="CAD8170631.1"/>
    </source>
</evidence>
<sequence>MNFIIITFLIIQNYAFSTSSSSNSYQYERPQSTYYQSNKYFDHTRGIDENFQSQIITLNVEIKWRTQSIPSCHPDIIFSLQDSIEILVLSFNQNALRYDATRLTIKQFQQQAKDIYESTVWASLKKPLSVLKVLLIADRVVQQDYKNFIDKCEESARYFIDQLKQ</sequence>
<dbReference type="EMBL" id="CAJJDP010000055">
    <property type="protein sequence ID" value="CAD8170631.1"/>
    <property type="molecule type" value="Genomic_DNA"/>
</dbReference>
<accession>A0A8S1V118</accession>
<proteinExistence type="predicted"/>
<dbReference type="AlphaFoldDB" id="A0A8S1V118"/>
<name>A0A8S1V118_PAROT</name>
<keyword evidence="3" id="KW-1185">Reference proteome</keyword>
<feature type="signal peptide" evidence="1">
    <location>
        <begin position="1"/>
        <end position="17"/>
    </location>
</feature>
<evidence type="ECO:0000313" key="3">
    <source>
        <dbReference type="Proteomes" id="UP000683925"/>
    </source>
</evidence>